<keyword evidence="1" id="KW-1133">Transmembrane helix</keyword>
<feature type="transmembrane region" description="Helical" evidence="1">
    <location>
        <begin position="39"/>
        <end position="59"/>
    </location>
</feature>
<feature type="transmembrane region" description="Helical" evidence="1">
    <location>
        <begin position="7"/>
        <end position="27"/>
    </location>
</feature>
<keyword evidence="1" id="KW-0812">Transmembrane</keyword>
<keyword evidence="1" id="KW-0472">Membrane</keyword>
<evidence type="ECO:0000313" key="3">
    <source>
        <dbReference type="Proteomes" id="UP001597502"/>
    </source>
</evidence>
<accession>A0ABW5V3F3</accession>
<dbReference type="Proteomes" id="UP001597502">
    <property type="component" value="Unassembled WGS sequence"/>
</dbReference>
<dbReference type="EMBL" id="JBHUNA010000009">
    <property type="protein sequence ID" value="MFD2760376.1"/>
    <property type="molecule type" value="Genomic_DNA"/>
</dbReference>
<comment type="caution">
    <text evidence="2">The sequence shown here is derived from an EMBL/GenBank/DDBJ whole genome shotgun (WGS) entry which is preliminary data.</text>
</comment>
<gene>
    <name evidence="2" type="ORF">ACFSUO_05240</name>
</gene>
<keyword evidence="3" id="KW-1185">Reference proteome</keyword>
<organism evidence="2 3">
    <name type="scientific">Lentibacillus juripiscarius</name>
    <dbReference type="NCBI Taxonomy" id="257446"/>
    <lineage>
        <taxon>Bacteria</taxon>
        <taxon>Bacillati</taxon>
        <taxon>Bacillota</taxon>
        <taxon>Bacilli</taxon>
        <taxon>Bacillales</taxon>
        <taxon>Bacillaceae</taxon>
        <taxon>Lentibacillus</taxon>
    </lineage>
</organism>
<evidence type="ECO:0000313" key="2">
    <source>
        <dbReference type="EMBL" id="MFD2760376.1"/>
    </source>
</evidence>
<proteinExistence type="predicted"/>
<sequence>MNKFLEWLIASILFAFIGLVVVLNVESWARLSGELNRNIILTGTASTFALVIISFLCLFEANSERKKSIRAAPQLGLIA</sequence>
<protein>
    <submittedName>
        <fullName evidence="2">Uncharacterized protein</fullName>
    </submittedName>
</protein>
<name>A0ABW5V3F3_9BACI</name>
<evidence type="ECO:0000256" key="1">
    <source>
        <dbReference type="SAM" id="Phobius"/>
    </source>
</evidence>
<reference evidence="3" key="1">
    <citation type="journal article" date="2019" name="Int. J. Syst. Evol. Microbiol.">
        <title>The Global Catalogue of Microorganisms (GCM) 10K type strain sequencing project: providing services to taxonomists for standard genome sequencing and annotation.</title>
        <authorList>
            <consortium name="The Broad Institute Genomics Platform"/>
            <consortium name="The Broad Institute Genome Sequencing Center for Infectious Disease"/>
            <person name="Wu L."/>
            <person name="Ma J."/>
        </authorList>
    </citation>
    <scope>NUCLEOTIDE SEQUENCE [LARGE SCALE GENOMIC DNA]</scope>
    <source>
        <strain evidence="3">TISTR 1535</strain>
    </source>
</reference>